<evidence type="ECO:0000313" key="1">
    <source>
        <dbReference type="EMBL" id="MFC4699585.1"/>
    </source>
</evidence>
<sequence>MLSKFSLWRTLIIALVITSLSGFISNTAVACEIRHPGKQEFADARHEYPRQLLQQILKVTEAEYGKCKLVDVGGLSQRRQIMWLQAQDGQLDVAWLPASNQTNEVLNAIPFPIRKGLLGWRVLLINKNNLDRFDDVKTLNDLNVFTAGYGSDWGDLPVMQHNFARVITSSNYDSLFEMLNYKRFDFLSRSVYEAFDETILRRKSHPDIVIEPNLALRYPQVDFFYVGKNNKELAARIRSGLDKLHRSGRFNTLFYGFYADYIRKIKMADRLIIEIENPYLPENVPHNDPELWFQLNEVDKYAVN</sequence>
<dbReference type="EMBL" id="JBHSGU010000002">
    <property type="protein sequence ID" value="MFC4699585.1"/>
    <property type="molecule type" value="Genomic_DNA"/>
</dbReference>
<comment type="caution">
    <text evidence="1">The sequence shown here is derived from an EMBL/GenBank/DDBJ whole genome shotgun (WGS) entry which is preliminary data.</text>
</comment>
<name>A0ABV9LTH0_9ALTE</name>
<dbReference type="SUPFAM" id="SSF53850">
    <property type="entry name" value="Periplasmic binding protein-like II"/>
    <property type="match status" value="1"/>
</dbReference>
<organism evidence="1 2">
    <name type="scientific">Glaciecola siphonariae</name>
    <dbReference type="NCBI Taxonomy" id="521012"/>
    <lineage>
        <taxon>Bacteria</taxon>
        <taxon>Pseudomonadati</taxon>
        <taxon>Pseudomonadota</taxon>
        <taxon>Gammaproteobacteria</taxon>
        <taxon>Alteromonadales</taxon>
        <taxon>Alteromonadaceae</taxon>
        <taxon>Glaciecola</taxon>
    </lineage>
</organism>
<proteinExistence type="predicted"/>
<dbReference type="PROSITE" id="PS51257">
    <property type="entry name" value="PROKAR_LIPOPROTEIN"/>
    <property type="match status" value="1"/>
</dbReference>
<dbReference type="Proteomes" id="UP001595897">
    <property type="component" value="Unassembled WGS sequence"/>
</dbReference>
<protein>
    <recommendedName>
        <fullName evidence="3">Solute-binding protein family 3/N-terminal domain-containing protein</fullName>
    </recommendedName>
</protein>
<gene>
    <name evidence="1" type="ORF">ACFO4O_05375</name>
</gene>
<dbReference type="Gene3D" id="3.40.190.10">
    <property type="entry name" value="Periplasmic binding protein-like II"/>
    <property type="match status" value="2"/>
</dbReference>
<evidence type="ECO:0000313" key="2">
    <source>
        <dbReference type="Proteomes" id="UP001595897"/>
    </source>
</evidence>
<reference evidence="2" key="1">
    <citation type="journal article" date="2019" name="Int. J. Syst. Evol. Microbiol.">
        <title>The Global Catalogue of Microorganisms (GCM) 10K type strain sequencing project: providing services to taxonomists for standard genome sequencing and annotation.</title>
        <authorList>
            <consortium name="The Broad Institute Genomics Platform"/>
            <consortium name="The Broad Institute Genome Sequencing Center for Infectious Disease"/>
            <person name="Wu L."/>
            <person name="Ma J."/>
        </authorList>
    </citation>
    <scope>NUCLEOTIDE SEQUENCE [LARGE SCALE GENOMIC DNA]</scope>
    <source>
        <strain evidence="2">KACC 12507</strain>
    </source>
</reference>
<keyword evidence="2" id="KW-1185">Reference proteome</keyword>
<accession>A0ABV9LTH0</accession>
<dbReference type="RefSeq" id="WP_382406326.1">
    <property type="nucleotide sequence ID" value="NZ_JBHSGU010000002.1"/>
</dbReference>
<evidence type="ECO:0008006" key="3">
    <source>
        <dbReference type="Google" id="ProtNLM"/>
    </source>
</evidence>